<feature type="transmembrane region" description="Helical" evidence="2">
    <location>
        <begin position="136"/>
        <end position="157"/>
    </location>
</feature>
<sequence length="642" mass="71023">MSFQYSSLLPDQSTTPGNAETSSRTEESNSTRVNESNSLWDYELRESNESDRTRPKNVEPLTLAPTASNSSKPHAGDQEKEQRRPPFLHRLKGWWLWEIAGICFSISCTISIVVIICYVSANKTLHQWNFRLGPNTLISIFVTLAKTSMLLAVAQGLGQLKWVHYRENSRPLSELNHFDEASRGPFGALKFLCSAKTSALTAALGALIVVVSLAMDPFAQQIISFDTRYVPNLGEVAAIPVSTAYDTAEAMWLSGSEYADLIDMEIQQYYFMGVFGIRRQFAFPYTCATGNCTWPDFTTLGMCTKCQNITSTVTYSQSSDIRTYHTPGNVTLVTELPSARNNIQDGNWIVGNGRVNFPNGEESQEYEEGGVFATVAFAQTLVEKPSQSMRLEPEVTECEFSWCGKVFSNVSVTNTTLSEYLVNEVPLRSTEETRNICDNINYNMSSYEIPITTFAPATTSDETKLAADQTFKVNCLDSRRLAEFVVARNTFNVSLVHLSGFSLSGMAVVLGTGVDDTMSRIADIWTLAFLKGGRNSTTLIGEALSPEVFVVVRWAWFVLPAALVLLSAIFLALSVTINSATAGKTPTPLWKTSLVPLLFHGLEGWSRDELRIESEADMSVAAHSMKARLQKNEDGDAKFLRA</sequence>
<protein>
    <submittedName>
        <fullName evidence="3">Uncharacterized protein</fullName>
    </submittedName>
</protein>
<dbReference type="InterPro" id="IPR021514">
    <property type="entry name" value="DUF3176"/>
</dbReference>
<accession>A0ABR1YK85</accession>
<dbReference type="PANTHER" id="PTHR35394:SF5">
    <property type="entry name" value="DUF3176 DOMAIN-CONTAINING PROTEIN"/>
    <property type="match status" value="1"/>
</dbReference>
<dbReference type="Proteomes" id="UP001492380">
    <property type="component" value="Unassembled WGS sequence"/>
</dbReference>
<feature type="transmembrane region" description="Helical" evidence="2">
    <location>
        <begin position="199"/>
        <end position="219"/>
    </location>
</feature>
<evidence type="ECO:0000256" key="1">
    <source>
        <dbReference type="SAM" id="MobiDB-lite"/>
    </source>
</evidence>
<dbReference type="Pfam" id="PF11374">
    <property type="entry name" value="DUF3176"/>
    <property type="match status" value="1"/>
</dbReference>
<feature type="compositionally biased region" description="Polar residues" evidence="1">
    <location>
        <begin position="1"/>
        <end position="19"/>
    </location>
</feature>
<feature type="compositionally biased region" description="Basic and acidic residues" evidence="1">
    <location>
        <begin position="42"/>
        <end position="57"/>
    </location>
</feature>
<feature type="compositionally biased region" description="Basic and acidic residues" evidence="1">
    <location>
        <begin position="74"/>
        <end position="83"/>
    </location>
</feature>
<name>A0ABR1YK85_9PEZI</name>
<organism evidence="3 4">
    <name type="scientific">Phyllosticta capitalensis</name>
    <dbReference type="NCBI Taxonomy" id="121624"/>
    <lineage>
        <taxon>Eukaryota</taxon>
        <taxon>Fungi</taxon>
        <taxon>Dikarya</taxon>
        <taxon>Ascomycota</taxon>
        <taxon>Pezizomycotina</taxon>
        <taxon>Dothideomycetes</taxon>
        <taxon>Dothideomycetes incertae sedis</taxon>
        <taxon>Botryosphaeriales</taxon>
        <taxon>Phyllostictaceae</taxon>
        <taxon>Phyllosticta</taxon>
    </lineage>
</organism>
<feature type="transmembrane region" description="Helical" evidence="2">
    <location>
        <begin position="94"/>
        <end position="121"/>
    </location>
</feature>
<evidence type="ECO:0000256" key="2">
    <source>
        <dbReference type="SAM" id="Phobius"/>
    </source>
</evidence>
<evidence type="ECO:0000313" key="3">
    <source>
        <dbReference type="EMBL" id="KAK8231872.1"/>
    </source>
</evidence>
<keyword evidence="2" id="KW-1133">Transmembrane helix</keyword>
<keyword evidence="4" id="KW-1185">Reference proteome</keyword>
<dbReference type="EMBL" id="JBBWRZ010000007">
    <property type="protein sequence ID" value="KAK8231872.1"/>
    <property type="molecule type" value="Genomic_DNA"/>
</dbReference>
<feature type="transmembrane region" description="Helical" evidence="2">
    <location>
        <begin position="554"/>
        <end position="575"/>
    </location>
</feature>
<comment type="caution">
    <text evidence="3">The sequence shown here is derived from an EMBL/GenBank/DDBJ whole genome shotgun (WGS) entry which is preliminary data.</text>
</comment>
<keyword evidence="2" id="KW-0472">Membrane</keyword>
<keyword evidence="2" id="KW-0812">Transmembrane</keyword>
<dbReference type="PANTHER" id="PTHR35394">
    <property type="entry name" value="DUF3176 DOMAIN-CONTAINING PROTEIN"/>
    <property type="match status" value="1"/>
</dbReference>
<feature type="region of interest" description="Disordered" evidence="1">
    <location>
        <begin position="1"/>
        <end position="83"/>
    </location>
</feature>
<proteinExistence type="predicted"/>
<gene>
    <name evidence="3" type="ORF">HDK90DRAFT_289362</name>
</gene>
<reference evidence="3 4" key="1">
    <citation type="submission" date="2024-04" db="EMBL/GenBank/DDBJ databases">
        <title>Phyllosticta paracitricarpa is synonymous to the EU quarantine fungus P. citricarpa based on phylogenomic analyses.</title>
        <authorList>
            <consortium name="Lawrence Berkeley National Laboratory"/>
            <person name="Van Ingen-Buijs V.A."/>
            <person name="Van Westerhoven A.C."/>
            <person name="Haridas S."/>
            <person name="Skiadas P."/>
            <person name="Martin F."/>
            <person name="Groenewald J.Z."/>
            <person name="Crous P.W."/>
            <person name="Seidl M.F."/>
        </authorList>
    </citation>
    <scope>NUCLEOTIDE SEQUENCE [LARGE SCALE GENOMIC DNA]</scope>
    <source>
        <strain evidence="3 4">CBS 123374</strain>
    </source>
</reference>
<evidence type="ECO:0000313" key="4">
    <source>
        <dbReference type="Proteomes" id="UP001492380"/>
    </source>
</evidence>